<comment type="similarity">
    <text evidence="2">Belongs to the fuzzy family.</text>
</comment>
<evidence type="ECO:0008006" key="10">
    <source>
        <dbReference type="Google" id="ProtNLM"/>
    </source>
</evidence>
<dbReference type="Proteomes" id="UP001152798">
    <property type="component" value="Chromosome 3"/>
</dbReference>
<gene>
    <name evidence="8" type="ORF">NEZAVI_LOCUS7128</name>
</gene>
<evidence type="ECO:0000256" key="4">
    <source>
        <dbReference type="ARBA" id="ARBA00023212"/>
    </source>
</evidence>
<keyword evidence="3" id="KW-0963">Cytoplasm</keyword>
<feature type="domain" description="FUZ/MON1/HPS1 second Longin" evidence="6">
    <location>
        <begin position="170"/>
        <end position="261"/>
    </location>
</feature>
<dbReference type="InterPro" id="IPR026069">
    <property type="entry name" value="Fuzzy"/>
</dbReference>
<evidence type="ECO:0000259" key="5">
    <source>
        <dbReference type="Pfam" id="PF19036"/>
    </source>
</evidence>
<dbReference type="GO" id="GO:0005856">
    <property type="term" value="C:cytoskeleton"/>
    <property type="evidence" value="ECO:0007669"/>
    <property type="project" value="UniProtKB-SubCell"/>
</dbReference>
<keyword evidence="4" id="KW-0206">Cytoskeleton</keyword>
<feature type="domain" description="FUZ/MON1/HPS1 first Longin" evidence="5">
    <location>
        <begin position="4"/>
        <end position="125"/>
    </location>
</feature>
<dbReference type="PANTHER" id="PTHR13559">
    <property type="entry name" value="INTRACELLULAR TRAFFIC PROTEIN-RELATED"/>
    <property type="match status" value="1"/>
</dbReference>
<name>A0A9P0MKJ0_NEZVI</name>
<evidence type="ECO:0000259" key="7">
    <source>
        <dbReference type="Pfam" id="PF19038"/>
    </source>
</evidence>
<dbReference type="InterPro" id="IPR043970">
    <property type="entry name" value="FUZ/MON1/HPS1_longin_3"/>
</dbReference>
<evidence type="ECO:0000256" key="3">
    <source>
        <dbReference type="ARBA" id="ARBA00022490"/>
    </source>
</evidence>
<reference evidence="8" key="1">
    <citation type="submission" date="2022-01" db="EMBL/GenBank/DDBJ databases">
        <authorList>
            <person name="King R."/>
        </authorList>
    </citation>
    <scope>NUCLEOTIDE SEQUENCE</scope>
</reference>
<evidence type="ECO:0000313" key="8">
    <source>
        <dbReference type="EMBL" id="CAH1397270.1"/>
    </source>
</evidence>
<accession>A0A9P0MKJ0</accession>
<dbReference type="InterPro" id="IPR043971">
    <property type="entry name" value="FUZ/MON1/HPS1_longin_2"/>
</dbReference>
<dbReference type="GO" id="GO:1905515">
    <property type="term" value="P:non-motile cilium assembly"/>
    <property type="evidence" value="ECO:0007669"/>
    <property type="project" value="TreeGrafter"/>
</dbReference>
<dbReference type="AlphaFoldDB" id="A0A9P0MKJ0"/>
<dbReference type="Pfam" id="PF19038">
    <property type="entry name" value="Fuz_longin_3"/>
    <property type="match status" value="1"/>
</dbReference>
<dbReference type="EMBL" id="OV725079">
    <property type="protein sequence ID" value="CAH1397270.1"/>
    <property type="molecule type" value="Genomic_DNA"/>
</dbReference>
<dbReference type="PANTHER" id="PTHR13559:SF1">
    <property type="entry name" value="PROTEIN FUZZY HOMOLOG"/>
    <property type="match status" value="1"/>
</dbReference>
<comment type="subcellular location">
    <subcellularLocation>
        <location evidence="1">Cytoplasm</location>
        <location evidence="1">Cytoskeleton</location>
    </subcellularLocation>
</comment>
<evidence type="ECO:0000256" key="1">
    <source>
        <dbReference type="ARBA" id="ARBA00004245"/>
    </source>
</evidence>
<keyword evidence="9" id="KW-1185">Reference proteome</keyword>
<dbReference type="InterPro" id="IPR043972">
    <property type="entry name" value="FUZ/MON1/HPS1_longin_1"/>
</dbReference>
<dbReference type="GO" id="GO:0016192">
    <property type="term" value="P:vesicle-mediated transport"/>
    <property type="evidence" value="ECO:0007669"/>
    <property type="project" value="InterPro"/>
</dbReference>
<dbReference type="Pfam" id="PF19037">
    <property type="entry name" value="Fuz_longin_2"/>
    <property type="match status" value="1"/>
</dbReference>
<evidence type="ECO:0000259" key="6">
    <source>
        <dbReference type="Pfam" id="PF19037"/>
    </source>
</evidence>
<organism evidence="8 9">
    <name type="scientific">Nezara viridula</name>
    <name type="common">Southern green stink bug</name>
    <name type="synonym">Cimex viridulus</name>
    <dbReference type="NCBI Taxonomy" id="85310"/>
    <lineage>
        <taxon>Eukaryota</taxon>
        <taxon>Metazoa</taxon>
        <taxon>Ecdysozoa</taxon>
        <taxon>Arthropoda</taxon>
        <taxon>Hexapoda</taxon>
        <taxon>Insecta</taxon>
        <taxon>Pterygota</taxon>
        <taxon>Neoptera</taxon>
        <taxon>Paraneoptera</taxon>
        <taxon>Hemiptera</taxon>
        <taxon>Heteroptera</taxon>
        <taxon>Panheteroptera</taxon>
        <taxon>Pentatomomorpha</taxon>
        <taxon>Pentatomoidea</taxon>
        <taxon>Pentatomidae</taxon>
        <taxon>Pentatominae</taxon>
        <taxon>Nezara</taxon>
    </lineage>
</organism>
<feature type="domain" description="FUZ/MON1/HPS1 third Longin" evidence="7">
    <location>
        <begin position="289"/>
        <end position="385"/>
    </location>
</feature>
<dbReference type="Pfam" id="PF19036">
    <property type="entry name" value="Fuz_longin_1"/>
    <property type="match status" value="1"/>
</dbReference>
<sequence length="395" mass="43664">MGVNVMCVTSAGGMPLFTRHLGRAEPLPFSVVGSLNGVHLFSKSHDVKLLNTHTESSTVLWKEYEESVVLIAVSALNDETVLVQLLDTIFAAMILTVGIEDLKSIKNVERLKRELRPCYLLVDKIMECLDFGDRYVGSSTQIFNCVETVLCAEKLSLMVCLESYVECICSLFGCVTVENCIAVATDAWWDLDPVERKLLSHIIIANSNCTAFDIPVFLPGKSPTVPFRLVGVCLIIGVWVTVLCGPKPDLAAIQQTAFQVWSPLVASLRSMLNARPHSIPSTVQLHSSVLGFLLVDKKIGKYLLSSCSMLSKKESRSPSEVLKTFYYQAAASLVDCDKSHKPLETYWCSEYHKVHGIRKGALIFCVMYSASVPTHTMRLISEESLTSLLSDSLSW</sequence>
<evidence type="ECO:0000256" key="2">
    <source>
        <dbReference type="ARBA" id="ARBA00008550"/>
    </source>
</evidence>
<evidence type="ECO:0000313" key="9">
    <source>
        <dbReference type="Proteomes" id="UP001152798"/>
    </source>
</evidence>
<protein>
    <recommendedName>
        <fullName evidence="10">Protein fuzzy homolog</fullName>
    </recommendedName>
</protein>
<proteinExistence type="inferred from homology"/>
<dbReference type="OrthoDB" id="74835at2759"/>